<name>A0ABT1NNF9_9MICC</name>
<dbReference type="InterPro" id="IPR014729">
    <property type="entry name" value="Rossmann-like_a/b/a_fold"/>
</dbReference>
<evidence type="ECO:0000313" key="11">
    <source>
        <dbReference type="EMBL" id="MCQ1948597.1"/>
    </source>
</evidence>
<dbReference type="EC" id="2.7.7.70" evidence="1"/>
<keyword evidence="5" id="KW-0067">ATP-binding</keyword>
<evidence type="ECO:0000256" key="7">
    <source>
        <dbReference type="ARBA" id="ARBA00023277"/>
    </source>
</evidence>
<protein>
    <recommendedName>
        <fullName evidence="1">D-glycero-beta-D-manno-heptose 1-phosphate adenylyltransferase</fullName>
        <ecNumber evidence="1">2.7.7.70</ecNumber>
    </recommendedName>
</protein>
<dbReference type="InterPro" id="IPR004821">
    <property type="entry name" value="Cyt_trans-like"/>
</dbReference>
<dbReference type="InterPro" id="IPR050385">
    <property type="entry name" value="Archaeal_FAD_synthase"/>
</dbReference>
<dbReference type="InterPro" id="IPR011611">
    <property type="entry name" value="PfkB_dom"/>
</dbReference>
<dbReference type="Proteomes" id="UP001206924">
    <property type="component" value="Unassembled WGS sequence"/>
</dbReference>
<feature type="domain" description="Carbohydrate kinase PfkB" evidence="9">
    <location>
        <begin position="1"/>
        <end position="287"/>
    </location>
</feature>
<evidence type="ECO:0000259" key="10">
    <source>
        <dbReference type="Pfam" id="PF01467"/>
    </source>
</evidence>
<dbReference type="NCBIfam" id="TIGR00125">
    <property type="entry name" value="cyt_tran_rel"/>
    <property type="match status" value="1"/>
</dbReference>
<evidence type="ECO:0000256" key="2">
    <source>
        <dbReference type="ARBA" id="ARBA00022679"/>
    </source>
</evidence>
<keyword evidence="6" id="KW-0511">Multifunctional enzyme</keyword>
<dbReference type="Pfam" id="PF01467">
    <property type="entry name" value="CTP_transf_like"/>
    <property type="match status" value="1"/>
</dbReference>
<sequence length="454" mass="46496">MKTIVVVGDVLLDTDISGSARRLSPDAPVPVVDVDDVGRRAGGAGLVARLLERDGRRVHLVTVLSDDDASGQLRTALAGIPLTCGPSEAPTPVKTRIRAGTHAVVRFDQGCSPAPVPAVTAQMLSVVAAADAVVVADYGRGLTANPALRDLLGTLARRIPVVWDPHPAGADPVPGVAAVTPNLAEALSAAGEAPGGVPAALRAAEKLLTRWQSQSVVLTMGAHGALALPAAGLAQILPAPKISAEDTCGAGDRFAASLTVRLLDGDGLETAAEAAVQAAASFLAAGGVAGLEAEDPLQMFVSGTPDAMATAARVRERGGTVVATGGCFDLLHAGHARTLLAARGLGDCLIVCLNSDDSVRRLKGEQRPIIGAEDRAELLQSLECVDGVLVFEEDTPAAVLERLRPDIWVKGGDYREDQLPEAALIRSWGGETVTVPFHPARSTTALASALAKVG</sequence>
<dbReference type="Gene3D" id="3.40.50.620">
    <property type="entry name" value="HUPs"/>
    <property type="match status" value="1"/>
</dbReference>
<dbReference type="InterPro" id="IPR011914">
    <property type="entry name" value="RfaE_dom_II"/>
</dbReference>
<evidence type="ECO:0000256" key="1">
    <source>
        <dbReference type="ARBA" id="ARBA00012519"/>
    </source>
</evidence>
<organism evidence="11 12">
    <name type="scientific">Arthrobacter jinronghuae</name>
    <dbReference type="NCBI Taxonomy" id="2964609"/>
    <lineage>
        <taxon>Bacteria</taxon>
        <taxon>Bacillati</taxon>
        <taxon>Actinomycetota</taxon>
        <taxon>Actinomycetes</taxon>
        <taxon>Micrococcales</taxon>
        <taxon>Micrococcaceae</taxon>
        <taxon>Arthrobacter</taxon>
    </lineage>
</organism>
<evidence type="ECO:0000256" key="5">
    <source>
        <dbReference type="ARBA" id="ARBA00022840"/>
    </source>
</evidence>
<dbReference type="Pfam" id="PF00294">
    <property type="entry name" value="PfkB"/>
    <property type="match status" value="1"/>
</dbReference>
<comment type="catalytic activity">
    <reaction evidence="8">
        <text>D-glycero-beta-D-manno-heptose 1-phosphate + ATP + H(+) = ADP-D-glycero-beta-D-manno-heptose + diphosphate</text>
        <dbReference type="Rhea" id="RHEA:27465"/>
        <dbReference type="ChEBI" id="CHEBI:15378"/>
        <dbReference type="ChEBI" id="CHEBI:30616"/>
        <dbReference type="ChEBI" id="CHEBI:33019"/>
        <dbReference type="ChEBI" id="CHEBI:59967"/>
        <dbReference type="ChEBI" id="CHEBI:61593"/>
        <dbReference type="EC" id="2.7.7.70"/>
    </reaction>
</comment>
<reference evidence="11 12" key="1">
    <citation type="submission" date="2022-07" db="EMBL/GenBank/DDBJ databases">
        <title>Novel species in genus Arthrobacter.</title>
        <authorList>
            <person name="Liu Y."/>
        </authorList>
    </citation>
    <scope>NUCLEOTIDE SEQUENCE [LARGE SCALE GENOMIC DNA]</scope>
    <source>
        <strain evidence="12">zg-Y859</strain>
    </source>
</reference>
<keyword evidence="12" id="KW-1185">Reference proteome</keyword>
<dbReference type="EMBL" id="JANFLP010000001">
    <property type="protein sequence ID" value="MCQ1948597.1"/>
    <property type="molecule type" value="Genomic_DNA"/>
</dbReference>
<dbReference type="PANTHER" id="PTHR43793:SF2">
    <property type="entry name" value="BIFUNCTIONAL PROTEIN HLDE"/>
    <property type="match status" value="1"/>
</dbReference>
<dbReference type="PANTHER" id="PTHR43793">
    <property type="entry name" value="FAD SYNTHASE"/>
    <property type="match status" value="1"/>
</dbReference>
<evidence type="ECO:0000256" key="8">
    <source>
        <dbReference type="ARBA" id="ARBA00047428"/>
    </source>
</evidence>
<comment type="caution">
    <text evidence="11">The sequence shown here is derived from an EMBL/GenBank/DDBJ whole genome shotgun (WGS) entry which is preliminary data.</text>
</comment>
<dbReference type="InterPro" id="IPR029056">
    <property type="entry name" value="Ribokinase-like"/>
</dbReference>
<dbReference type="Gene3D" id="3.40.1190.20">
    <property type="match status" value="1"/>
</dbReference>
<keyword evidence="2" id="KW-0808">Transferase</keyword>
<keyword evidence="3 11" id="KW-0548">Nucleotidyltransferase</keyword>
<evidence type="ECO:0000256" key="3">
    <source>
        <dbReference type="ARBA" id="ARBA00022695"/>
    </source>
</evidence>
<evidence type="ECO:0000313" key="12">
    <source>
        <dbReference type="Proteomes" id="UP001206924"/>
    </source>
</evidence>
<dbReference type="GO" id="GO:0016779">
    <property type="term" value="F:nucleotidyltransferase activity"/>
    <property type="evidence" value="ECO:0007669"/>
    <property type="project" value="UniProtKB-KW"/>
</dbReference>
<keyword evidence="4" id="KW-0547">Nucleotide-binding</keyword>
<accession>A0ABT1NNF9</accession>
<evidence type="ECO:0000256" key="4">
    <source>
        <dbReference type="ARBA" id="ARBA00022741"/>
    </source>
</evidence>
<proteinExistence type="predicted"/>
<dbReference type="RefSeq" id="WP_255864538.1">
    <property type="nucleotide sequence ID" value="NZ_CP104263.1"/>
</dbReference>
<gene>
    <name evidence="11" type="primary">rfaE2</name>
    <name evidence="11" type="ORF">NNX28_01475</name>
</gene>
<dbReference type="SUPFAM" id="SSF52374">
    <property type="entry name" value="Nucleotidylyl transferase"/>
    <property type="match status" value="1"/>
</dbReference>
<evidence type="ECO:0000256" key="6">
    <source>
        <dbReference type="ARBA" id="ARBA00023268"/>
    </source>
</evidence>
<dbReference type="NCBIfam" id="TIGR02199">
    <property type="entry name" value="rfaE_dom_II"/>
    <property type="match status" value="1"/>
</dbReference>
<feature type="domain" description="Cytidyltransferase-like" evidence="10">
    <location>
        <begin position="324"/>
        <end position="417"/>
    </location>
</feature>
<dbReference type="SUPFAM" id="SSF53613">
    <property type="entry name" value="Ribokinase-like"/>
    <property type="match status" value="1"/>
</dbReference>
<keyword evidence="7" id="KW-0119">Carbohydrate metabolism</keyword>
<evidence type="ECO:0000259" key="9">
    <source>
        <dbReference type="Pfam" id="PF00294"/>
    </source>
</evidence>